<keyword evidence="2" id="KW-0235">DNA replication</keyword>
<comment type="similarity">
    <text evidence="1">Belongs to the DCC1 family.</text>
</comment>
<dbReference type="Pfam" id="PF09724">
    <property type="entry name" value="Dcc1"/>
    <property type="match status" value="1"/>
</dbReference>
<keyword evidence="5" id="KW-1185">Reference proteome</keyword>
<feature type="compositionally biased region" description="Basic and acidic residues" evidence="3">
    <location>
        <begin position="140"/>
        <end position="151"/>
    </location>
</feature>
<name>A0A4S4N2M1_9APHY</name>
<dbReference type="GO" id="GO:0006260">
    <property type="term" value="P:DNA replication"/>
    <property type="evidence" value="ECO:0007669"/>
    <property type="project" value="UniProtKB-KW"/>
</dbReference>
<evidence type="ECO:0000313" key="4">
    <source>
        <dbReference type="EMBL" id="THH32287.1"/>
    </source>
</evidence>
<dbReference type="PANTHER" id="PTHR13395:SF6">
    <property type="entry name" value="SISTER CHROMATID COHESION PROTEIN DCC1"/>
    <property type="match status" value="1"/>
</dbReference>
<dbReference type="GO" id="GO:0034088">
    <property type="term" value="P:maintenance of mitotic sister chromatid cohesion"/>
    <property type="evidence" value="ECO:0007669"/>
    <property type="project" value="TreeGrafter"/>
</dbReference>
<sequence>MNLKFGNDSADTGSFKLLELPPDLCKLVEQSLESNTTATWTIKGQTNDDAVLCTTNKTYAIRSIVLSNSVLVVTRPDDASTVGSGWEQEDVVIRDTLHEVLELVPSVPRLQVLNGLLRGREYDEGHEDEDMEDSQEGDAEEGRPTKRRKFTYDDARASLQASEMELDRGLRERRVLVLDGELRPIAPTHLTTVLELLLNYLVSLSLPHSAAPVTDLTLALEDDHEIKPKVTTQVMAWFGQVDDGLWSLNVNAVVKEIGLGILRAYKWWQDDPIPESVFVSKWKTAVGDTFEESVSLDLLLGNYLSQPSIDAFASSEPTLAYFPSSTLPTEPVARFADLFLTRTRWKADDIAPFLSEICVDNKERDKLLLKHARAITDAEGVWYTARMK</sequence>
<evidence type="ECO:0000313" key="5">
    <source>
        <dbReference type="Proteomes" id="UP000308730"/>
    </source>
</evidence>
<dbReference type="EMBL" id="SGPM01000025">
    <property type="protein sequence ID" value="THH32287.1"/>
    <property type="molecule type" value="Genomic_DNA"/>
</dbReference>
<evidence type="ECO:0000256" key="3">
    <source>
        <dbReference type="SAM" id="MobiDB-lite"/>
    </source>
</evidence>
<evidence type="ECO:0000256" key="2">
    <source>
        <dbReference type="ARBA" id="ARBA00022705"/>
    </source>
</evidence>
<accession>A0A4S4N2M1</accession>
<feature type="compositionally biased region" description="Acidic residues" evidence="3">
    <location>
        <begin position="124"/>
        <end position="139"/>
    </location>
</feature>
<protein>
    <recommendedName>
        <fullName evidence="6">Sister chromatid cohesion protein DCC1</fullName>
    </recommendedName>
</protein>
<dbReference type="PANTHER" id="PTHR13395">
    <property type="entry name" value="SISTER CHROMATID COHESION PROTEIN DCC1-RELATED"/>
    <property type="match status" value="1"/>
</dbReference>
<dbReference type="OrthoDB" id="276989at2759"/>
<evidence type="ECO:0008006" key="6">
    <source>
        <dbReference type="Google" id="ProtNLM"/>
    </source>
</evidence>
<organism evidence="4 5">
    <name type="scientific">Antrodiella citrinella</name>
    <dbReference type="NCBI Taxonomy" id="2447956"/>
    <lineage>
        <taxon>Eukaryota</taxon>
        <taxon>Fungi</taxon>
        <taxon>Dikarya</taxon>
        <taxon>Basidiomycota</taxon>
        <taxon>Agaricomycotina</taxon>
        <taxon>Agaricomycetes</taxon>
        <taxon>Polyporales</taxon>
        <taxon>Steccherinaceae</taxon>
        <taxon>Antrodiella</taxon>
    </lineage>
</organism>
<dbReference type="AlphaFoldDB" id="A0A4S4N2M1"/>
<dbReference type="Proteomes" id="UP000308730">
    <property type="component" value="Unassembled WGS sequence"/>
</dbReference>
<feature type="region of interest" description="Disordered" evidence="3">
    <location>
        <begin position="123"/>
        <end position="151"/>
    </location>
</feature>
<dbReference type="GO" id="GO:0000775">
    <property type="term" value="C:chromosome, centromeric region"/>
    <property type="evidence" value="ECO:0007669"/>
    <property type="project" value="TreeGrafter"/>
</dbReference>
<comment type="caution">
    <text evidence="4">The sequence shown here is derived from an EMBL/GenBank/DDBJ whole genome shotgun (WGS) entry which is preliminary data.</text>
</comment>
<reference evidence="4 5" key="1">
    <citation type="submission" date="2019-02" db="EMBL/GenBank/DDBJ databases">
        <title>Genome sequencing of the rare red list fungi Antrodiella citrinella (Flaviporus citrinellus).</title>
        <authorList>
            <person name="Buettner E."/>
            <person name="Kellner H."/>
        </authorList>
    </citation>
    <scope>NUCLEOTIDE SEQUENCE [LARGE SCALE GENOMIC DNA]</scope>
    <source>
        <strain evidence="4 5">DSM 108506</strain>
    </source>
</reference>
<evidence type="ECO:0000256" key="1">
    <source>
        <dbReference type="ARBA" id="ARBA00007017"/>
    </source>
</evidence>
<dbReference type="InterPro" id="IPR019128">
    <property type="entry name" value="Dcc1"/>
</dbReference>
<gene>
    <name evidence="4" type="ORF">EUX98_g1901</name>
</gene>
<dbReference type="GO" id="GO:0000785">
    <property type="term" value="C:chromatin"/>
    <property type="evidence" value="ECO:0007669"/>
    <property type="project" value="TreeGrafter"/>
</dbReference>
<dbReference type="GO" id="GO:0031390">
    <property type="term" value="C:Ctf18 RFC-like complex"/>
    <property type="evidence" value="ECO:0007669"/>
    <property type="project" value="InterPro"/>
</dbReference>
<proteinExistence type="inferred from homology"/>